<dbReference type="Proteomes" id="UP000032180">
    <property type="component" value="Chromosome 1"/>
</dbReference>
<evidence type="ECO:0000256" key="1">
    <source>
        <dbReference type="SAM" id="MobiDB-lite"/>
    </source>
</evidence>
<accession>A0A0D9V2J5</accession>
<protein>
    <submittedName>
        <fullName evidence="2">Uncharacterized protein</fullName>
    </submittedName>
</protein>
<reference evidence="2" key="3">
    <citation type="submission" date="2015-04" db="UniProtKB">
        <authorList>
            <consortium name="EnsemblPlants"/>
        </authorList>
    </citation>
    <scope>IDENTIFICATION</scope>
</reference>
<organism evidence="2 3">
    <name type="scientific">Leersia perrieri</name>
    <dbReference type="NCBI Taxonomy" id="77586"/>
    <lineage>
        <taxon>Eukaryota</taxon>
        <taxon>Viridiplantae</taxon>
        <taxon>Streptophyta</taxon>
        <taxon>Embryophyta</taxon>
        <taxon>Tracheophyta</taxon>
        <taxon>Spermatophyta</taxon>
        <taxon>Magnoliopsida</taxon>
        <taxon>Liliopsida</taxon>
        <taxon>Poales</taxon>
        <taxon>Poaceae</taxon>
        <taxon>BOP clade</taxon>
        <taxon>Oryzoideae</taxon>
        <taxon>Oryzeae</taxon>
        <taxon>Oryzinae</taxon>
        <taxon>Leersia</taxon>
    </lineage>
</organism>
<dbReference type="HOGENOM" id="CLU_1930568_0_0_1"/>
<evidence type="ECO:0000313" key="3">
    <source>
        <dbReference type="Proteomes" id="UP000032180"/>
    </source>
</evidence>
<keyword evidence="3" id="KW-1185">Reference proteome</keyword>
<reference evidence="3" key="2">
    <citation type="submission" date="2013-12" db="EMBL/GenBank/DDBJ databases">
        <authorList>
            <person name="Yu Y."/>
            <person name="Lee S."/>
            <person name="de Baynast K."/>
            <person name="Wissotski M."/>
            <person name="Liu L."/>
            <person name="Talag J."/>
            <person name="Goicoechea J."/>
            <person name="Angelova A."/>
            <person name="Jetty R."/>
            <person name="Kudrna D."/>
            <person name="Golser W."/>
            <person name="Rivera L."/>
            <person name="Zhang J."/>
            <person name="Wing R."/>
        </authorList>
    </citation>
    <scope>NUCLEOTIDE SEQUENCE</scope>
</reference>
<sequence>MEEMRAWDANVEATAERDAETEAVTGPQDRAHVIKRRRRGGGAIEGSAREILRRDREQAVLFFGVAAVASALHPLDLVSSRSRRAPASRCILPHRLGDCHMVDCHNPGGLRESLIECVLIAIPGGLCKIIA</sequence>
<dbReference type="EnsemblPlants" id="LPERR01G18380.1">
    <property type="protein sequence ID" value="LPERR01G18380.1"/>
    <property type="gene ID" value="LPERR01G18380"/>
</dbReference>
<dbReference type="AlphaFoldDB" id="A0A0D9V2J5"/>
<name>A0A0D9V2J5_9ORYZ</name>
<proteinExistence type="predicted"/>
<reference evidence="2 3" key="1">
    <citation type="submission" date="2012-08" db="EMBL/GenBank/DDBJ databases">
        <title>Oryza genome evolution.</title>
        <authorList>
            <person name="Wing R.A."/>
        </authorList>
    </citation>
    <scope>NUCLEOTIDE SEQUENCE</scope>
</reference>
<evidence type="ECO:0000313" key="2">
    <source>
        <dbReference type="EnsemblPlants" id="LPERR01G18380.1"/>
    </source>
</evidence>
<dbReference type="Gramene" id="LPERR01G18380.1">
    <property type="protein sequence ID" value="LPERR01G18380.1"/>
    <property type="gene ID" value="LPERR01G18380"/>
</dbReference>
<feature type="region of interest" description="Disordered" evidence="1">
    <location>
        <begin position="1"/>
        <end position="27"/>
    </location>
</feature>